<dbReference type="RefSeq" id="WP_142218844.1">
    <property type="nucleotide sequence ID" value="NZ_JBPJFI010000001.1"/>
</dbReference>
<dbReference type="OrthoDB" id="4198301at2"/>
<keyword evidence="2" id="KW-1185">Reference proteome</keyword>
<dbReference type="EMBL" id="VFNX01000001">
    <property type="protein sequence ID" value="TQK99214.1"/>
    <property type="molecule type" value="Genomic_DNA"/>
</dbReference>
<sequence length="98" mass="11214">MNVLKGPEGQRLLDSKGTSHGLLGRFTRWLQHGGYESETLAAHSAALSQDKWLIFVPVRGKDQARQTVEILRSHGGSEIFHFRRWAVQFFPPNYRLKP</sequence>
<accession>A0A542UJG4</accession>
<gene>
    <name evidence="1" type="ORF">FB563_4278</name>
</gene>
<name>A0A542UJG4_9ACTN</name>
<dbReference type="Proteomes" id="UP000318103">
    <property type="component" value="Unassembled WGS sequence"/>
</dbReference>
<dbReference type="AlphaFoldDB" id="A0A542UJG4"/>
<organism evidence="1 2">
    <name type="scientific">Streptomyces puniciscabiei</name>
    <dbReference type="NCBI Taxonomy" id="164348"/>
    <lineage>
        <taxon>Bacteria</taxon>
        <taxon>Bacillati</taxon>
        <taxon>Actinomycetota</taxon>
        <taxon>Actinomycetes</taxon>
        <taxon>Kitasatosporales</taxon>
        <taxon>Streptomycetaceae</taxon>
        <taxon>Streptomyces</taxon>
    </lineage>
</organism>
<reference evidence="1 2" key="1">
    <citation type="submission" date="2019-06" db="EMBL/GenBank/DDBJ databases">
        <title>Sequencing the genomes of 1000 actinobacteria strains.</title>
        <authorList>
            <person name="Klenk H.-P."/>
        </authorList>
    </citation>
    <scope>NUCLEOTIDE SEQUENCE [LARGE SCALE GENOMIC DNA]</scope>
    <source>
        <strain evidence="1 2">DSM 41929</strain>
    </source>
</reference>
<evidence type="ECO:0000313" key="1">
    <source>
        <dbReference type="EMBL" id="TQK99214.1"/>
    </source>
</evidence>
<protein>
    <submittedName>
        <fullName evidence="1">Uncharacterized protein</fullName>
    </submittedName>
</protein>
<comment type="caution">
    <text evidence="1">The sequence shown here is derived from an EMBL/GenBank/DDBJ whole genome shotgun (WGS) entry which is preliminary data.</text>
</comment>
<proteinExistence type="predicted"/>
<evidence type="ECO:0000313" key="2">
    <source>
        <dbReference type="Proteomes" id="UP000318103"/>
    </source>
</evidence>